<dbReference type="InterPro" id="IPR053142">
    <property type="entry name" value="PchR_regulatory_protein"/>
</dbReference>
<name>A0A1I0X899_9FIRM</name>
<dbReference type="SMART" id="SM00342">
    <property type="entry name" value="HTH_ARAC"/>
    <property type="match status" value="1"/>
</dbReference>
<dbReference type="Gene3D" id="1.10.10.60">
    <property type="entry name" value="Homeodomain-like"/>
    <property type="match status" value="1"/>
</dbReference>
<keyword evidence="2 5" id="KW-0238">DNA-binding</keyword>
<feature type="domain" description="HTH araC/xylS-type" evidence="4">
    <location>
        <begin position="244"/>
        <end position="342"/>
    </location>
</feature>
<dbReference type="STRING" id="1120918.SAMN05216249_10613"/>
<organism evidence="5 6">
    <name type="scientific">Acetitomaculum ruminis DSM 5522</name>
    <dbReference type="NCBI Taxonomy" id="1120918"/>
    <lineage>
        <taxon>Bacteria</taxon>
        <taxon>Bacillati</taxon>
        <taxon>Bacillota</taxon>
        <taxon>Clostridia</taxon>
        <taxon>Lachnospirales</taxon>
        <taxon>Lachnospiraceae</taxon>
        <taxon>Acetitomaculum</taxon>
    </lineage>
</organism>
<accession>A0A1I0X899</accession>
<dbReference type="InterPro" id="IPR018060">
    <property type="entry name" value="HTH_AraC"/>
</dbReference>
<proteinExistence type="predicted"/>
<dbReference type="GO" id="GO:0043565">
    <property type="term" value="F:sequence-specific DNA binding"/>
    <property type="evidence" value="ECO:0007669"/>
    <property type="project" value="InterPro"/>
</dbReference>
<dbReference type="PROSITE" id="PS01124">
    <property type="entry name" value="HTH_ARAC_FAMILY_2"/>
    <property type="match status" value="1"/>
</dbReference>
<dbReference type="GO" id="GO:0003700">
    <property type="term" value="F:DNA-binding transcription factor activity"/>
    <property type="evidence" value="ECO:0007669"/>
    <property type="project" value="InterPro"/>
</dbReference>
<dbReference type="Proteomes" id="UP000198838">
    <property type="component" value="Unassembled WGS sequence"/>
</dbReference>
<protein>
    <submittedName>
        <fullName evidence="5">AraC-type DNA-binding protein</fullName>
    </submittedName>
</protein>
<evidence type="ECO:0000313" key="6">
    <source>
        <dbReference type="Proteomes" id="UP000198838"/>
    </source>
</evidence>
<dbReference type="Pfam" id="PF12833">
    <property type="entry name" value="HTH_18"/>
    <property type="match status" value="1"/>
</dbReference>
<sequence>MRKILDNSLMQLNIIKKVLQLKGISKGDKTNMYNEDWYNNETRVLEEKDNYLKLDYGCKGKGELTVYRVFPNIDLYFMDMDTGDIFKTADFPQGILSISHCKKGRYECQFANEHQNCLSEGCFSINGTDFLPERFCFPMKKYEGLSIVVDWINIPEKVLSMMNVFGIDFERLKSLMDGEKSWFVSDTDSELFNIFNDLYKGVRKNEMEYLRLKVMEALYYIGKIEIEKNNDYKYFDKEMVNNTRAIREYIINNIGSNLSIEKLVAKTGMNINTFYSIFMKLYGETPYAHLKKYRMNLAAVLLLTGKRKIGDIAVDLGYSNASKFSKAFYSVYGELPSSYRKKNI</sequence>
<dbReference type="SUPFAM" id="SSF46689">
    <property type="entry name" value="Homeodomain-like"/>
    <property type="match status" value="2"/>
</dbReference>
<dbReference type="PANTHER" id="PTHR47893:SF1">
    <property type="entry name" value="REGULATORY PROTEIN PCHR"/>
    <property type="match status" value="1"/>
</dbReference>
<evidence type="ECO:0000256" key="2">
    <source>
        <dbReference type="ARBA" id="ARBA00023125"/>
    </source>
</evidence>
<evidence type="ECO:0000259" key="4">
    <source>
        <dbReference type="PROSITE" id="PS01124"/>
    </source>
</evidence>
<evidence type="ECO:0000313" key="5">
    <source>
        <dbReference type="EMBL" id="SFA97074.1"/>
    </source>
</evidence>
<dbReference type="InterPro" id="IPR009057">
    <property type="entry name" value="Homeodomain-like_sf"/>
</dbReference>
<evidence type="ECO:0000256" key="3">
    <source>
        <dbReference type="ARBA" id="ARBA00023163"/>
    </source>
</evidence>
<reference evidence="5 6" key="1">
    <citation type="submission" date="2016-10" db="EMBL/GenBank/DDBJ databases">
        <authorList>
            <person name="de Groot N.N."/>
        </authorList>
    </citation>
    <scope>NUCLEOTIDE SEQUENCE [LARGE SCALE GENOMIC DNA]</scope>
    <source>
        <strain evidence="5 6">DSM 5522</strain>
    </source>
</reference>
<dbReference type="AlphaFoldDB" id="A0A1I0X899"/>
<keyword evidence="3" id="KW-0804">Transcription</keyword>
<dbReference type="PANTHER" id="PTHR47893">
    <property type="entry name" value="REGULATORY PROTEIN PCHR"/>
    <property type="match status" value="1"/>
</dbReference>
<evidence type="ECO:0000256" key="1">
    <source>
        <dbReference type="ARBA" id="ARBA00023015"/>
    </source>
</evidence>
<gene>
    <name evidence="5" type="ORF">SAMN05216249_10613</name>
</gene>
<dbReference type="PRINTS" id="PR00032">
    <property type="entry name" value="HTHARAC"/>
</dbReference>
<dbReference type="InterPro" id="IPR020449">
    <property type="entry name" value="Tscrpt_reg_AraC-type_HTH"/>
</dbReference>
<dbReference type="EMBL" id="FOJY01000006">
    <property type="protein sequence ID" value="SFA97074.1"/>
    <property type="molecule type" value="Genomic_DNA"/>
</dbReference>
<dbReference type="OrthoDB" id="2329780at2"/>
<keyword evidence="1" id="KW-0805">Transcription regulation</keyword>
<keyword evidence="6" id="KW-1185">Reference proteome</keyword>